<organism evidence="1 2">
    <name type="scientific">Paratissierella segnis</name>
    <dbReference type="NCBI Taxonomy" id="2763679"/>
    <lineage>
        <taxon>Bacteria</taxon>
        <taxon>Bacillati</taxon>
        <taxon>Bacillota</taxon>
        <taxon>Tissierellia</taxon>
        <taxon>Tissierellales</taxon>
        <taxon>Tissierellaceae</taxon>
        <taxon>Paratissierella</taxon>
    </lineage>
</organism>
<gene>
    <name evidence="1" type="ORF">H8707_12140</name>
</gene>
<comment type="caution">
    <text evidence="1">The sequence shown here is derived from an EMBL/GenBank/DDBJ whole genome shotgun (WGS) entry which is preliminary data.</text>
</comment>
<dbReference type="AlphaFoldDB" id="A0A926EYY5"/>
<evidence type="ECO:0000313" key="2">
    <source>
        <dbReference type="Proteomes" id="UP000601171"/>
    </source>
</evidence>
<reference evidence="1" key="1">
    <citation type="submission" date="2020-08" db="EMBL/GenBank/DDBJ databases">
        <title>Genome public.</title>
        <authorList>
            <person name="Liu C."/>
            <person name="Sun Q."/>
        </authorList>
    </citation>
    <scope>NUCLEOTIDE SEQUENCE</scope>
    <source>
        <strain evidence="1">BX21</strain>
    </source>
</reference>
<dbReference type="RefSeq" id="WP_262430424.1">
    <property type="nucleotide sequence ID" value="NZ_JACRTG010000029.1"/>
</dbReference>
<name>A0A926EYY5_9FIRM</name>
<proteinExistence type="predicted"/>
<evidence type="ECO:0000313" key="1">
    <source>
        <dbReference type="EMBL" id="MBC8588964.1"/>
    </source>
</evidence>
<dbReference type="Proteomes" id="UP000601171">
    <property type="component" value="Unassembled WGS sequence"/>
</dbReference>
<keyword evidence="2" id="KW-1185">Reference proteome</keyword>
<accession>A0A926EYY5</accession>
<sequence>MESNNSCQRLLNELKEEYGLSPIETKALIEQYLVPAALTASFNCEENPENRKGLAFTKIKIQQLT</sequence>
<dbReference type="EMBL" id="JACRTG010000029">
    <property type="protein sequence ID" value="MBC8588964.1"/>
    <property type="molecule type" value="Genomic_DNA"/>
</dbReference>
<protein>
    <submittedName>
        <fullName evidence="1">Uncharacterized protein</fullName>
    </submittedName>
</protein>